<comment type="similarity">
    <text evidence="1">Belongs to the SCO1/2 family.</text>
</comment>
<protein>
    <recommendedName>
        <fullName evidence="5">Thioredoxin domain-containing protein</fullName>
    </recommendedName>
</protein>
<feature type="binding site" evidence="3">
    <location>
        <position position="92"/>
    </location>
    <ligand>
        <name>Cu cation</name>
        <dbReference type="ChEBI" id="CHEBI:23378"/>
    </ligand>
</feature>
<evidence type="ECO:0000256" key="3">
    <source>
        <dbReference type="PIRSR" id="PIRSR603782-1"/>
    </source>
</evidence>
<accession>A0A3E0X2N4</accession>
<dbReference type="GO" id="GO:0046872">
    <property type="term" value="F:metal ion binding"/>
    <property type="evidence" value="ECO:0007669"/>
    <property type="project" value="UniProtKB-KW"/>
</dbReference>
<evidence type="ECO:0000256" key="4">
    <source>
        <dbReference type="PIRSR" id="PIRSR603782-2"/>
    </source>
</evidence>
<feature type="disulfide bond" description="Redox-active" evidence="4">
    <location>
        <begin position="92"/>
        <end position="96"/>
    </location>
</feature>
<evidence type="ECO:0000313" key="6">
    <source>
        <dbReference type="EMBL" id="RFA38853.1"/>
    </source>
</evidence>
<dbReference type="PANTHER" id="PTHR12151">
    <property type="entry name" value="ELECTRON TRANSPORT PROTIN SCO1/SENC FAMILY MEMBER"/>
    <property type="match status" value="1"/>
</dbReference>
<dbReference type="InterPro" id="IPR003782">
    <property type="entry name" value="SCO1/SenC"/>
</dbReference>
<dbReference type="PROSITE" id="PS51352">
    <property type="entry name" value="THIOREDOXIN_2"/>
    <property type="match status" value="1"/>
</dbReference>
<gene>
    <name evidence="6" type="ORF">CAL65_02825</name>
</gene>
<keyword evidence="4" id="KW-1015">Disulfide bond</keyword>
<dbReference type="CDD" id="cd02968">
    <property type="entry name" value="SCO"/>
    <property type="match status" value="1"/>
</dbReference>
<dbReference type="SUPFAM" id="SSF52833">
    <property type="entry name" value="Thioredoxin-like"/>
    <property type="match status" value="1"/>
</dbReference>
<feature type="binding site" evidence="3">
    <location>
        <position position="96"/>
    </location>
    <ligand>
        <name>Cu cation</name>
        <dbReference type="ChEBI" id="CHEBI:23378"/>
    </ligand>
</feature>
<dbReference type="AlphaFoldDB" id="A0A3E0X2N4"/>
<keyword evidence="2 3" id="KW-0186">Copper</keyword>
<keyword evidence="7" id="KW-1185">Reference proteome</keyword>
<keyword evidence="3" id="KW-0479">Metal-binding</keyword>
<dbReference type="PANTHER" id="PTHR12151:SF25">
    <property type="entry name" value="LINALOOL DEHYDRATASE_ISOMERASE DOMAIN-CONTAINING PROTEIN"/>
    <property type="match status" value="1"/>
</dbReference>
<feature type="domain" description="Thioredoxin" evidence="5">
    <location>
        <begin position="54"/>
        <end position="149"/>
    </location>
</feature>
<evidence type="ECO:0000313" key="7">
    <source>
        <dbReference type="Proteomes" id="UP000256763"/>
    </source>
</evidence>
<name>A0A3E0X2N4_9GAMM</name>
<dbReference type="EMBL" id="NFZW01000002">
    <property type="protein sequence ID" value="RFA38853.1"/>
    <property type="molecule type" value="Genomic_DNA"/>
</dbReference>
<dbReference type="InterPro" id="IPR013766">
    <property type="entry name" value="Thioredoxin_domain"/>
</dbReference>
<evidence type="ECO:0000259" key="5">
    <source>
        <dbReference type="PROSITE" id="PS51352"/>
    </source>
</evidence>
<evidence type="ECO:0000256" key="2">
    <source>
        <dbReference type="ARBA" id="ARBA00023008"/>
    </source>
</evidence>
<dbReference type="InterPro" id="IPR036249">
    <property type="entry name" value="Thioredoxin-like_sf"/>
</dbReference>
<dbReference type="Pfam" id="PF02630">
    <property type="entry name" value="SCO1-SenC"/>
    <property type="match status" value="1"/>
</dbReference>
<sequence length="149" mass="16398">MLPMNTTNTTPKYLIPLLLAVALAALLVGVWAASGFLDASRDSKPDDLVSATYLAGGKPVVEFALIDHHGERFDNARLQGQWTFLFFGFTYCPDICPMTLAVLDEVEEELRQNGTDINLKTVFVSVDPARDTPERLADYVPFSIPTFSA</sequence>
<comment type="caution">
    <text evidence="6">The sequence shown here is derived from an EMBL/GenBank/DDBJ whole genome shotgun (WGS) entry which is preliminary data.</text>
</comment>
<dbReference type="Proteomes" id="UP000256763">
    <property type="component" value="Unassembled WGS sequence"/>
</dbReference>
<dbReference type="OrthoDB" id="9790194at2"/>
<evidence type="ECO:0000256" key="1">
    <source>
        <dbReference type="ARBA" id="ARBA00010996"/>
    </source>
</evidence>
<organism evidence="6 7">
    <name type="scientific">Alkalilimnicola ehrlichii</name>
    <dbReference type="NCBI Taxonomy" id="351052"/>
    <lineage>
        <taxon>Bacteria</taxon>
        <taxon>Pseudomonadati</taxon>
        <taxon>Pseudomonadota</taxon>
        <taxon>Gammaproteobacteria</taxon>
        <taxon>Chromatiales</taxon>
        <taxon>Ectothiorhodospiraceae</taxon>
        <taxon>Alkalilimnicola</taxon>
    </lineage>
</organism>
<reference evidence="7" key="1">
    <citation type="submission" date="2017-05" db="EMBL/GenBank/DDBJ databases">
        <authorList>
            <person name="Sharma S."/>
            <person name="Sidhu C."/>
            <person name="Pinnaka A.K."/>
        </authorList>
    </citation>
    <scope>NUCLEOTIDE SEQUENCE [LARGE SCALE GENOMIC DNA]</scope>
    <source>
        <strain evidence="7">AK93</strain>
    </source>
</reference>
<dbReference type="Gene3D" id="3.40.30.10">
    <property type="entry name" value="Glutaredoxin"/>
    <property type="match status" value="1"/>
</dbReference>
<proteinExistence type="inferred from homology"/>